<evidence type="ECO:0000313" key="1">
    <source>
        <dbReference type="Proteomes" id="UP000095283"/>
    </source>
</evidence>
<dbReference type="Proteomes" id="UP000095283">
    <property type="component" value="Unplaced"/>
</dbReference>
<evidence type="ECO:0000313" key="2">
    <source>
        <dbReference type="WBParaSite" id="Hba_02632"/>
    </source>
</evidence>
<sequence>MEKVPELGALSDGLTLPETNASRDMKFNNESKIFHLLKYDCWPRFLRAGGIQPEFSDEELAEEDERQHRLDLGGKILILIY</sequence>
<proteinExistence type="predicted"/>
<organism evidence="1 2">
    <name type="scientific">Heterorhabditis bacteriophora</name>
    <name type="common">Entomopathogenic nematode worm</name>
    <dbReference type="NCBI Taxonomy" id="37862"/>
    <lineage>
        <taxon>Eukaryota</taxon>
        <taxon>Metazoa</taxon>
        <taxon>Ecdysozoa</taxon>
        <taxon>Nematoda</taxon>
        <taxon>Chromadorea</taxon>
        <taxon>Rhabditida</taxon>
        <taxon>Rhabditina</taxon>
        <taxon>Rhabditomorpha</taxon>
        <taxon>Strongyloidea</taxon>
        <taxon>Heterorhabditidae</taxon>
        <taxon>Heterorhabditis</taxon>
    </lineage>
</organism>
<name>A0A1I7WD11_HETBA</name>
<dbReference type="WBParaSite" id="Hba_02632">
    <property type="protein sequence ID" value="Hba_02632"/>
    <property type="gene ID" value="Hba_02632"/>
</dbReference>
<keyword evidence="1" id="KW-1185">Reference proteome</keyword>
<dbReference type="AlphaFoldDB" id="A0A1I7WD11"/>
<reference evidence="2" key="1">
    <citation type="submission" date="2016-11" db="UniProtKB">
        <authorList>
            <consortium name="WormBaseParasite"/>
        </authorList>
    </citation>
    <scope>IDENTIFICATION</scope>
</reference>
<protein>
    <submittedName>
        <fullName evidence="2">Uncharacterized protein</fullName>
    </submittedName>
</protein>
<accession>A0A1I7WD11</accession>